<reference evidence="3" key="1">
    <citation type="submission" date="2015-09" db="EMBL/GenBank/DDBJ databases">
        <authorList>
            <person name="Fill T.P."/>
            <person name="Baretta J.F."/>
            <person name="de Almeida L.G."/>
            <person name="Rocha M."/>
            <person name="de Souza D.H."/>
            <person name="Malavazi I."/>
            <person name="Cerdeira L.T."/>
            <person name="Hong H."/>
            <person name="Samborskyy M."/>
            <person name="de Vasconcelos A.T."/>
            <person name="Leadlay P."/>
            <person name="Rodrigues-Filho E."/>
        </authorList>
    </citation>
    <scope>NUCLEOTIDE SEQUENCE [LARGE SCALE GENOMIC DNA]</scope>
    <source>
        <strain evidence="3">LaBioMMi 136</strain>
    </source>
</reference>
<protein>
    <submittedName>
        <fullName evidence="2">Uncharacterized protein</fullName>
    </submittedName>
</protein>
<name>A0A1S9RW04_PENBI</name>
<feature type="region of interest" description="Disordered" evidence="1">
    <location>
        <begin position="1"/>
        <end position="34"/>
    </location>
</feature>
<dbReference type="EMBL" id="LJBN01000103">
    <property type="protein sequence ID" value="OOQ89687.1"/>
    <property type="molecule type" value="Genomic_DNA"/>
</dbReference>
<evidence type="ECO:0000313" key="3">
    <source>
        <dbReference type="Proteomes" id="UP000190744"/>
    </source>
</evidence>
<comment type="caution">
    <text evidence="2">The sequence shown here is derived from an EMBL/GenBank/DDBJ whole genome shotgun (WGS) entry which is preliminary data.</text>
</comment>
<sequence>MGDSGGFGSGFEVVTARNQEERSSGLGKGSPPPSHLTKILYIPHHEEGTSHVSVAEVTAQYKESVKERGMGSASYVVALGRMPKPQAGGTEPATEENEVLYNVDFKDAALHLKSVASSSSAGSLVEADVTMESAENKAALIRLKSQEKDSVERPEDTATSMSISYPIPPISIRKRVYVYPYFAFQIPGEDKTYLEWQIHPVSQGRLRYTLVRVPQKHETVDGAAPSIPLDKDILAVYHHVGDTVSLPLPTSEGVLLISPDMSPETEAIVVASVLGLLWQLRQISKTGREPGADRKVSKFIKRLLHKN</sequence>
<organism evidence="2 3">
    <name type="scientific">Penicillium brasilianum</name>
    <dbReference type="NCBI Taxonomy" id="104259"/>
    <lineage>
        <taxon>Eukaryota</taxon>
        <taxon>Fungi</taxon>
        <taxon>Dikarya</taxon>
        <taxon>Ascomycota</taxon>
        <taxon>Pezizomycotina</taxon>
        <taxon>Eurotiomycetes</taxon>
        <taxon>Eurotiomycetidae</taxon>
        <taxon>Eurotiales</taxon>
        <taxon>Aspergillaceae</taxon>
        <taxon>Penicillium</taxon>
    </lineage>
</organism>
<proteinExistence type="predicted"/>
<evidence type="ECO:0000256" key="1">
    <source>
        <dbReference type="SAM" id="MobiDB-lite"/>
    </source>
</evidence>
<gene>
    <name evidence="2" type="ORF">PEBR_06943</name>
</gene>
<dbReference type="Proteomes" id="UP000190744">
    <property type="component" value="Unassembled WGS sequence"/>
</dbReference>
<dbReference type="AlphaFoldDB" id="A0A1S9RW04"/>
<accession>A0A1S9RW04</accession>
<evidence type="ECO:0000313" key="2">
    <source>
        <dbReference type="EMBL" id="OOQ89687.1"/>
    </source>
</evidence>